<feature type="binding site" evidence="6">
    <location>
        <begin position="114"/>
        <end position="115"/>
    </location>
    <ligand>
        <name>substrate</name>
    </ligand>
</feature>
<gene>
    <name evidence="13" type="ORF">RGC53_02900</name>
</gene>
<feature type="binding site" evidence="6">
    <location>
        <position position="81"/>
    </location>
    <ligand>
        <name>substrate</name>
    </ligand>
</feature>
<dbReference type="InterPro" id="IPR027474">
    <property type="entry name" value="L-asparaginase_N"/>
</dbReference>
<evidence type="ECO:0000256" key="5">
    <source>
        <dbReference type="PIRSR" id="PIRSR001220-1"/>
    </source>
</evidence>
<dbReference type="Proteomes" id="UP001262343">
    <property type="component" value="Unassembled WGS sequence"/>
</dbReference>
<evidence type="ECO:0000256" key="1">
    <source>
        <dbReference type="ARBA" id="ARBA00010518"/>
    </source>
</evidence>
<feature type="active site" evidence="8">
    <location>
        <position position="114"/>
    </location>
</feature>
<dbReference type="PROSITE" id="PS51732">
    <property type="entry name" value="ASN_GLN_ASE_3"/>
    <property type="match status" value="1"/>
</dbReference>
<evidence type="ECO:0000256" key="4">
    <source>
        <dbReference type="ARBA" id="ARBA00073593"/>
    </source>
</evidence>
<dbReference type="InterPro" id="IPR027473">
    <property type="entry name" value="L-asparaginase_C"/>
</dbReference>
<sequence length="351" mass="37778">MRIFLKLLILLFCLKGQVMAQNLPTIVLLATGGTIAGSGAGKSLGSYKSGELGIIELLKAIPNHLIKIARILGEQISNIGSQDMTEEVWFKLAQRAQELLDDSRIQGVVITHGTDTLEESAYFLNLVLRSTKPVVLVGAMRNASSLSADGALNLYNALSVAIDEKSANKGVLVVMDDNIFSAREAIKTHTTHTSTFKALNSGAIGSVYYGKACYYMQPLRKHTIESEFSLLELNPPLPKVDIIYTHAGMTPDLFQASLNSHAKGVVIAGVGNGNVSAGFLKAMQEASQMGVVIVRSSRVGSGGVTSGEIDDKAYGFITSDNLNPQKARVLLQLALTKTNDKAKIQEMFEEY</sequence>
<feature type="domain" description="Asparaginase/glutaminase C-terminal" evidence="12">
    <location>
        <begin position="239"/>
        <end position="348"/>
    </location>
</feature>
<dbReference type="InterPro" id="IPR006034">
    <property type="entry name" value="Asparaginase/glutaminase-like"/>
</dbReference>
<dbReference type="NCBIfam" id="TIGR00520">
    <property type="entry name" value="asnASE_II"/>
    <property type="match status" value="1"/>
</dbReference>
<dbReference type="SMART" id="SM00870">
    <property type="entry name" value="Asparaginase"/>
    <property type="match status" value="1"/>
</dbReference>
<evidence type="ECO:0000256" key="9">
    <source>
        <dbReference type="RuleBase" id="RU004456"/>
    </source>
</evidence>
<dbReference type="FunFam" id="3.40.50.1170:FF:000001">
    <property type="entry name" value="L-asparaginase 2"/>
    <property type="match status" value="1"/>
</dbReference>
<evidence type="ECO:0000256" key="2">
    <source>
        <dbReference type="ARBA" id="ARBA00022801"/>
    </source>
</evidence>
<protein>
    <recommendedName>
        <fullName evidence="4">Probable L-asparaginase</fullName>
    </recommendedName>
    <alternativeName>
        <fullName evidence="3">L-asparagine amidohydrolase</fullName>
    </alternativeName>
</protein>
<comment type="caution">
    <text evidence="13">The sequence shown here is derived from an EMBL/GenBank/DDBJ whole genome shotgun (WGS) entry which is preliminary data.</text>
</comment>
<evidence type="ECO:0000256" key="10">
    <source>
        <dbReference type="SAM" id="SignalP"/>
    </source>
</evidence>
<dbReference type="InterPro" id="IPR027475">
    <property type="entry name" value="Asparaginase/glutaminase_AS2"/>
</dbReference>
<evidence type="ECO:0000313" key="13">
    <source>
        <dbReference type="EMBL" id="MDU9789786.1"/>
    </source>
</evidence>
<dbReference type="CDD" id="cd08964">
    <property type="entry name" value="L-asparaginase_II"/>
    <property type="match status" value="1"/>
</dbReference>
<evidence type="ECO:0000313" key="14">
    <source>
        <dbReference type="Proteomes" id="UP001262343"/>
    </source>
</evidence>
<evidence type="ECO:0000256" key="7">
    <source>
        <dbReference type="PROSITE-ProRule" id="PRU10099"/>
    </source>
</evidence>
<dbReference type="EMBL" id="JAVKQK010000005">
    <property type="protein sequence ID" value="MDU9789786.1"/>
    <property type="molecule type" value="Genomic_DNA"/>
</dbReference>
<feature type="domain" description="L-asparaginase N-terminal" evidence="11">
    <location>
        <begin position="26"/>
        <end position="217"/>
    </location>
</feature>
<dbReference type="PANTHER" id="PTHR11707">
    <property type="entry name" value="L-ASPARAGINASE"/>
    <property type="match status" value="1"/>
</dbReference>
<dbReference type="SUPFAM" id="SSF53774">
    <property type="entry name" value="Glutaminase/Asparaginase"/>
    <property type="match status" value="1"/>
</dbReference>
<dbReference type="InterPro" id="IPR020827">
    <property type="entry name" value="Asparaginase/glutaminase_AS1"/>
</dbReference>
<dbReference type="GO" id="GO:0004067">
    <property type="term" value="F:asparaginase activity"/>
    <property type="evidence" value="ECO:0007669"/>
    <property type="project" value="UniProtKB-UniRule"/>
</dbReference>
<dbReference type="Pfam" id="PF00710">
    <property type="entry name" value="Asparaginase"/>
    <property type="match status" value="1"/>
</dbReference>
<evidence type="ECO:0000259" key="12">
    <source>
        <dbReference type="Pfam" id="PF17763"/>
    </source>
</evidence>
<dbReference type="InterPro" id="IPR036152">
    <property type="entry name" value="Asp/glu_Ase-like_sf"/>
</dbReference>
<keyword evidence="2 13" id="KW-0378">Hydrolase</keyword>
<dbReference type="InterPro" id="IPR037152">
    <property type="entry name" value="L-asparaginase_N_sf"/>
</dbReference>
<comment type="similarity">
    <text evidence="1 9">Belongs to the asparaginase 1 family.</text>
</comment>
<proteinExistence type="inferred from homology"/>
<dbReference type="PANTHER" id="PTHR11707:SF28">
    <property type="entry name" value="60 KDA LYSOPHOSPHOLIPASE"/>
    <property type="match status" value="1"/>
</dbReference>
<dbReference type="Gene3D" id="3.40.50.40">
    <property type="match status" value="1"/>
</dbReference>
<keyword evidence="10" id="KW-0732">Signal</keyword>
<dbReference type="Gene3D" id="3.40.50.1170">
    <property type="entry name" value="L-asparaginase, N-terminal domain"/>
    <property type="match status" value="1"/>
</dbReference>
<dbReference type="InterPro" id="IPR004550">
    <property type="entry name" value="AsnASE_II"/>
</dbReference>
<feature type="signal peptide" evidence="10">
    <location>
        <begin position="1"/>
        <end position="20"/>
    </location>
</feature>
<accession>A0AAW8XG54</accession>
<evidence type="ECO:0000259" key="11">
    <source>
        <dbReference type="Pfam" id="PF00710"/>
    </source>
</evidence>
<dbReference type="InterPro" id="IPR040919">
    <property type="entry name" value="Asparaginase_C"/>
</dbReference>
<feature type="chain" id="PRO_5043420875" description="Probable L-asparaginase" evidence="10">
    <location>
        <begin position="21"/>
        <end position="351"/>
    </location>
</feature>
<organism evidence="13 14">
    <name type="scientific">Helicobacter pylori</name>
    <name type="common">Campylobacter pylori</name>
    <dbReference type="NCBI Taxonomy" id="210"/>
    <lineage>
        <taxon>Bacteria</taxon>
        <taxon>Pseudomonadati</taxon>
        <taxon>Campylobacterota</taxon>
        <taxon>Epsilonproteobacteria</taxon>
        <taxon>Campylobacterales</taxon>
        <taxon>Helicobacteraceae</taxon>
        <taxon>Helicobacter</taxon>
    </lineage>
</organism>
<reference evidence="13" key="1">
    <citation type="submission" date="2023-08" db="EMBL/GenBank/DDBJ databases">
        <title>First insite into the whole-genome sequence variations in clarithromycin resistant Helicobacter pylori clinical isolates in Russia.</title>
        <authorList>
            <person name="Starkova D.A."/>
            <person name="Svarval A.V."/>
            <person name="Polev D.E."/>
            <person name="Saitova A.T."/>
            <person name="Gladyshev N.S."/>
            <person name="Egorova S.A."/>
        </authorList>
    </citation>
    <scope>NUCLEOTIDE SEQUENCE</scope>
    <source>
        <strain evidence="13">HP96</strain>
    </source>
</reference>
<dbReference type="Pfam" id="PF17763">
    <property type="entry name" value="Asparaginase_C"/>
    <property type="match status" value="1"/>
</dbReference>
<evidence type="ECO:0000256" key="8">
    <source>
        <dbReference type="PROSITE-ProRule" id="PRU10100"/>
    </source>
</evidence>
<dbReference type="AlphaFoldDB" id="A0AAW8XG54"/>
<name>A0AAW8XG54_HELPX</name>
<evidence type="ECO:0000256" key="3">
    <source>
        <dbReference type="ARBA" id="ARBA00030414"/>
    </source>
</evidence>
<dbReference type="PRINTS" id="PR00139">
    <property type="entry name" value="ASNGLNASE"/>
</dbReference>
<dbReference type="PROSITE" id="PS00917">
    <property type="entry name" value="ASN_GLN_ASE_2"/>
    <property type="match status" value="1"/>
</dbReference>
<dbReference type="PROSITE" id="PS00144">
    <property type="entry name" value="ASN_GLN_ASE_1"/>
    <property type="match status" value="1"/>
</dbReference>
<dbReference type="PIRSF" id="PIRSF500176">
    <property type="entry name" value="L_ASNase"/>
    <property type="match status" value="1"/>
</dbReference>
<feature type="active site" evidence="7">
    <location>
        <position position="34"/>
    </location>
</feature>
<feature type="active site" description="O-isoaspartyl threonine intermediate" evidence="5">
    <location>
        <position position="34"/>
    </location>
</feature>
<dbReference type="GO" id="GO:0006528">
    <property type="term" value="P:asparagine metabolic process"/>
    <property type="evidence" value="ECO:0007669"/>
    <property type="project" value="InterPro"/>
</dbReference>
<dbReference type="PIRSF" id="PIRSF001220">
    <property type="entry name" value="L-ASNase_gatD"/>
    <property type="match status" value="1"/>
</dbReference>
<dbReference type="RefSeq" id="WP_316469758.1">
    <property type="nucleotide sequence ID" value="NZ_JAVKQK010000005.1"/>
</dbReference>
<evidence type="ECO:0000256" key="6">
    <source>
        <dbReference type="PIRSR" id="PIRSR001220-2"/>
    </source>
</evidence>